<feature type="domain" description="Methyltransferase" evidence="3">
    <location>
        <begin position="93"/>
        <end position="177"/>
    </location>
</feature>
<dbReference type="RefSeq" id="WP_227896642.1">
    <property type="nucleotide sequence ID" value="NZ_CP099466.1"/>
</dbReference>
<dbReference type="CDD" id="cd02440">
    <property type="entry name" value="AdoMet_MTases"/>
    <property type="match status" value="1"/>
</dbReference>
<dbReference type="GO" id="GO:0046872">
    <property type="term" value="F:metal ion binding"/>
    <property type="evidence" value="ECO:0007669"/>
    <property type="project" value="UniProtKB-KW"/>
</dbReference>
<feature type="binding site" evidence="1">
    <location>
        <position position="29"/>
    </location>
    <ligand>
        <name>Zn(2+)</name>
        <dbReference type="ChEBI" id="CHEBI:29105"/>
    </ligand>
</feature>
<evidence type="ECO:0000313" key="6">
    <source>
        <dbReference type="Proteomes" id="UP001139158"/>
    </source>
</evidence>
<evidence type="ECO:0000256" key="1">
    <source>
        <dbReference type="PIRSR" id="PIRSR018249-1"/>
    </source>
</evidence>
<feature type="binding site" evidence="2">
    <location>
        <begin position="100"/>
        <end position="101"/>
    </location>
    <ligand>
        <name>S-adenosyl-L-methionine</name>
        <dbReference type="ChEBI" id="CHEBI:59789"/>
    </ligand>
</feature>
<keyword evidence="5" id="KW-0489">Methyltransferase</keyword>
<dbReference type="EMBL" id="JAJFZV010000015">
    <property type="protein sequence ID" value="MCC3298777.1"/>
    <property type="molecule type" value="Genomic_DNA"/>
</dbReference>
<dbReference type="Pfam" id="PF13649">
    <property type="entry name" value="Methyltransf_25"/>
    <property type="match status" value="1"/>
</dbReference>
<sequence>MPIESRPLLVCPACGEKLLADAGRRRLGCPQGHGFDAAKQGYFNLLTGAGTKFQADTADMVQARADFLGAGHYAPLAQALTDLGTTAAANPVILDAGAGTGYYLAEVSKALDASEVVALDISKYALRRAARALPSGFALVWDVWRPLPLADGAADLVLNVFAPRNPQEFRRVLVPGGALVVVTPLPSHLRELRAIAGLLGIGAGKDEHVAQALGPGFTLEASRRVEYSMDLSRTDTMNAALMGPSAHHLDRAGLEHTLDSASFPLSVSAAFSVSRFAAV</sequence>
<gene>
    <name evidence="5" type="ORF">LJ757_13330</name>
</gene>
<dbReference type="Proteomes" id="UP001139158">
    <property type="component" value="Unassembled WGS sequence"/>
</dbReference>
<feature type="binding site" evidence="1">
    <location>
        <position position="33"/>
    </location>
    <ligand>
        <name>Zn(2+)</name>
        <dbReference type="ChEBI" id="CHEBI:29105"/>
    </ligand>
</feature>
<accession>A0A9X1MH15</accession>
<dbReference type="Gene3D" id="3.40.50.150">
    <property type="entry name" value="Vaccinia Virus protein VP39"/>
    <property type="match status" value="1"/>
</dbReference>
<evidence type="ECO:0000259" key="3">
    <source>
        <dbReference type="Pfam" id="PF13649"/>
    </source>
</evidence>
<dbReference type="PANTHER" id="PTHR42912:SF45">
    <property type="entry name" value="23S RRNA (GUANINE(745)-N(1))-METHYLTRANSFERASE"/>
    <property type="match status" value="1"/>
</dbReference>
<evidence type="ECO:0000256" key="2">
    <source>
        <dbReference type="PIRSR" id="PIRSR018249-2"/>
    </source>
</evidence>
<keyword evidence="5" id="KW-0808">Transferase</keyword>
<dbReference type="InterPro" id="IPR041698">
    <property type="entry name" value="Methyltransf_25"/>
</dbReference>
<name>A0A9X1MH15_9MICC</name>
<keyword evidence="1" id="KW-0862">Zinc</keyword>
<dbReference type="InterPro" id="IPR048647">
    <property type="entry name" value="RlmA_N"/>
</dbReference>
<protein>
    <submittedName>
        <fullName evidence="5">Methyltransferase domain-containing protein</fullName>
    </submittedName>
</protein>
<feature type="domain" description="23S rRNA (guanine(745)-N(1))-methyltransferase N-terminal" evidence="4">
    <location>
        <begin position="10"/>
        <end position="46"/>
    </location>
</feature>
<keyword evidence="2" id="KW-0949">S-adenosyl-L-methionine</keyword>
<reference evidence="5" key="1">
    <citation type="submission" date="2021-10" db="EMBL/GenBank/DDBJ databases">
        <title>Novel species in genus Arthrobacter.</title>
        <authorList>
            <person name="Liu Y."/>
        </authorList>
    </citation>
    <scope>NUCLEOTIDE SEQUENCE</scope>
    <source>
        <strain evidence="5">Zg-Y453</strain>
    </source>
</reference>
<dbReference type="InterPro" id="IPR016718">
    <property type="entry name" value="rRNA_m1G-MeTrfase_A_prd"/>
</dbReference>
<keyword evidence="1" id="KW-0479">Metal-binding</keyword>
<dbReference type="AlphaFoldDB" id="A0A9X1MH15"/>
<dbReference type="InterPro" id="IPR050508">
    <property type="entry name" value="Methyltransf_Superfamily"/>
</dbReference>
<dbReference type="PIRSF" id="PIRSF018249">
    <property type="entry name" value="MyrA_prd"/>
    <property type="match status" value="1"/>
</dbReference>
<comment type="caution">
    <text evidence="5">The sequence shown here is derived from an EMBL/GenBank/DDBJ whole genome shotgun (WGS) entry which is preliminary data.</text>
</comment>
<organism evidence="5 6">
    <name type="scientific">Arthrobacter caoxuetaonis</name>
    <dbReference type="NCBI Taxonomy" id="2886935"/>
    <lineage>
        <taxon>Bacteria</taxon>
        <taxon>Bacillati</taxon>
        <taxon>Actinomycetota</taxon>
        <taxon>Actinomycetes</taxon>
        <taxon>Micrococcales</taxon>
        <taxon>Micrococcaceae</taxon>
        <taxon>Arthrobacter</taxon>
    </lineage>
</organism>
<dbReference type="GO" id="GO:0008168">
    <property type="term" value="F:methyltransferase activity"/>
    <property type="evidence" value="ECO:0007669"/>
    <property type="project" value="UniProtKB-KW"/>
</dbReference>
<feature type="binding site" evidence="2">
    <location>
        <position position="73"/>
    </location>
    <ligand>
        <name>S-adenosyl-L-methionine</name>
        <dbReference type="ChEBI" id="CHEBI:59789"/>
    </ligand>
</feature>
<keyword evidence="6" id="KW-1185">Reference proteome</keyword>
<dbReference type="Pfam" id="PF21302">
    <property type="entry name" value="Zn_ribbon_RlmA"/>
    <property type="match status" value="1"/>
</dbReference>
<dbReference type="InterPro" id="IPR029063">
    <property type="entry name" value="SAM-dependent_MTases_sf"/>
</dbReference>
<evidence type="ECO:0000259" key="4">
    <source>
        <dbReference type="Pfam" id="PF21302"/>
    </source>
</evidence>
<feature type="binding site" evidence="2">
    <location>
        <position position="188"/>
    </location>
    <ligand>
        <name>S-adenosyl-L-methionine</name>
        <dbReference type="ChEBI" id="CHEBI:59789"/>
    </ligand>
</feature>
<dbReference type="PANTHER" id="PTHR42912">
    <property type="entry name" value="METHYLTRANSFERASE"/>
    <property type="match status" value="1"/>
</dbReference>
<dbReference type="GO" id="GO:0032259">
    <property type="term" value="P:methylation"/>
    <property type="evidence" value="ECO:0007669"/>
    <property type="project" value="UniProtKB-KW"/>
</dbReference>
<proteinExistence type="predicted"/>
<dbReference type="SUPFAM" id="SSF53335">
    <property type="entry name" value="S-adenosyl-L-methionine-dependent methyltransferases"/>
    <property type="match status" value="1"/>
</dbReference>
<evidence type="ECO:0000313" key="5">
    <source>
        <dbReference type="EMBL" id="MCC3298777.1"/>
    </source>
</evidence>